<keyword evidence="1" id="KW-1133">Transmembrane helix</keyword>
<dbReference type="Proteomes" id="UP000596329">
    <property type="component" value="Chromosome"/>
</dbReference>
<feature type="transmembrane region" description="Helical" evidence="1">
    <location>
        <begin position="6"/>
        <end position="24"/>
    </location>
</feature>
<keyword evidence="1" id="KW-0472">Membrane</keyword>
<dbReference type="EMBL" id="CP059075">
    <property type="protein sequence ID" value="QRE04823.1"/>
    <property type="molecule type" value="Genomic_DNA"/>
</dbReference>
<protein>
    <submittedName>
        <fullName evidence="2">Uncharacterized protein</fullName>
    </submittedName>
</protein>
<gene>
    <name evidence="2" type="ORF">H0H26_04325</name>
</gene>
<keyword evidence="1" id="KW-0812">Transmembrane</keyword>
<evidence type="ECO:0000256" key="1">
    <source>
        <dbReference type="SAM" id="Phobius"/>
    </source>
</evidence>
<accession>A0A7U2NH66</accession>
<organism evidence="2 3">
    <name type="scientific">Flavobacterium psychrophilum</name>
    <dbReference type="NCBI Taxonomy" id="96345"/>
    <lineage>
        <taxon>Bacteria</taxon>
        <taxon>Pseudomonadati</taxon>
        <taxon>Bacteroidota</taxon>
        <taxon>Flavobacteriia</taxon>
        <taxon>Flavobacteriales</taxon>
        <taxon>Flavobacteriaceae</taxon>
        <taxon>Flavobacterium</taxon>
    </lineage>
</organism>
<dbReference type="AlphaFoldDB" id="A0A7U2NH66"/>
<reference evidence="2 3" key="1">
    <citation type="submission" date="2020-07" db="EMBL/GenBank/DDBJ databases">
        <title>Genomic characterization of Flavobacterium psychrophilum strains.</title>
        <authorList>
            <person name="Castillo D."/>
            <person name="Jorgensen J."/>
            <person name="Middelboe M."/>
        </authorList>
    </citation>
    <scope>NUCLEOTIDE SEQUENCE [LARGE SCALE GENOMIC DNA]</scope>
    <source>
        <strain evidence="2 3">FPS-R7</strain>
    </source>
</reference>
<name>A0A7U2NH66_FLAPS</name>
<sequence length="110" mass="13383">MKKKTYLIFFLGLVLLFFFWFFYLRNEKENRLTNQGNEIIAKVEKYKKANQKLPNSLIDIGIPIIDENNPPLYYEKKDSVNYIVWFAKSGEDVKTYYSDTKKWEDYQRFK</sequence>
<evidence type="ECO:0000313" key="3">
    <source>
        <dbReference type="Proteomes" id="UP000596329"/>
    </source>
</evidence>
<dbReference type="RefSeq" id="WP_071957566.1">
    <property type="nucleotide sequence ID" value="NZ_CP059075.1"/>
</dbReference>
<evidence type="ECO:0000313" key="2">
    <source>
        <dbReference type="EMBL" id="QRE04823.1"/>
    </source>
</evidence>
<proteinExistence type="predicted"/>